<dbReference type="GO" id="GO:0006950">
    <property type="term" value="P:response to stress"/>
    <property type="evidence" value="ECO:0007669"/>
    <property type="project" value="UniProtKB-ARBA"/>
</dbReference>
<dbReference type="PANTHER" id="PTHR44329">
    <property type="entry name" value="SERINE/THREONINE-PROTEIN KINASE TNNI3K-RELATED"/>
    <property type="match status" value="1"/>
</dbReference>
<evidence type="ECO:0000256" key="4">
    <source>
        <dbReference type="ARBA" id="ARBA00022840"/>
    </source>
</evidence>
<feature type="domain" description="Protein kinase" evidence="5">
    <location>
        <begin position="20"/>
        <end position="289"/>
    </location>
</feature>
<evidence type="ECO:0000313" key="6">
    <source>
        <dbReference type="EMBL" id="CAJ0581609.1"/>
    </source>
</evidence>
<dbReference type="Proteomes" id="UP001177023">
    <property type="component" value="Unassembled WGS sequence"/>
</dbReference>
<evidence type="ECO:0000256" key="2">
    <source>
        <dbReference type="ARBA" id="ARBA00022741"/>
    </source>
</evidence>
<dbReference type="InterPro" id="IPR001245">
    <property type="entry name" value="Ser-Thr/Tyr_kinase_cat_dom"/>
</dbReference>
<keyword evidence="7" id="KW-1185">Reference proteome</keyword>
<dbReference type="GO" id="GO:0005524">
    <property type="term" value="F:ATP binding"/>
    <property type="evidence" value="ECO:0007669"/>
    <property type="project" value="UniProtKB-KW"/>
</dbReference>
<evidence type="ECO:0000256" key="1">
    <source>
        <dbReference type="ARBA" id="ARBA00022679"/>
    </source>
</evidence>
<dbReference type="SUPFAM" id="SSF56112">
    <property type="entry name" value="Protein kinase-like (PK-like)"/>
    <property type="match status" value="1"/>
</dbReference>
<dbReference type="Pfam" id="PF07714">
    <property type="entry name" value="PK_Tyr_Ser-Thr"/>
    <property type="match status" value="1"/>
</dbReference>
<feature type="non-terminal residue" evidence="6">
    <location>
        <position position="416"/>
    </location>
</feature>
<dbReference type="InterPro" id="IPR000719">
    <property type="entry name" value="Prot_kinase_dom"/>
</dbReference>
<keyword evidence="2" id="KW-0547">Nucleotide-binding</keyword>
<dbReference type="InterPro" id="IPR051681">
    <property type="entry name" value="Ser/Thr_Kinases-Pseudokinases"/>
</dbReference>
<dbReference type="PROSITE" id="PS50011">
    <property type="entry name" value="PROTEIN_KINASE_DOM"/>
    <property type="match status" value="1"/>
</dbReference>
<dbReference type="PANTHER" id="PTHR44329:SF288">
    <property type="entry name" value="MITOGEN-ACTIVATED PROTEIN KINASE KINASE KINASE 20"/>
    <property type="match status" value="1"/>
</dbReference>
<keyword evidence="3" id="KW-0418">Kinase</keyword>
<keyword evidence="1" id="KW-0808">Transferase</keyword>
<keyword evidence="4" id="KW-0067">ATP-binding</keyword>
<proteinExistence type="predicted"/>
<dbReference type="InterPro" id="IPR011009">
    <property type="entry name" value="Kinase-like_dom_sf"/>
</dbReference>
<name>A0AA36D8E3_9BILA</name>
<accession>A0AA36D8E3</accession>
<sequence>MATSSSQTVYAFRQYGDHDIEPVEKVASGGFGTVMLYRLKHGDRRLVAVKLGQARNLMRELNFLRRLAGKHQNIVQVMGCVPDGGFVMEYHAEGTLADILDPPVFENARLIFPVYNHRHIIHWCTQLASVLSFLQDQQIVHGDLKPQNILMKYKRLSIRVCDFGSARDCASSREVSNWAQTQEQASTRRSYTPRYHAPQRGIGSGGFKDDIYSFGIILWQLLTRKEPYDKIPGEEVLTRVAEGLRPPIDPAIPAVFEQILLRCWDQNIEACFEAPQLSYAMRQLADRFRDPLELLGTFGYRTRPDLDPESWVDTELKPLEGSTFSDLSTKQSGQSGSVEVQLTGKVFDAVEGYWDYCQDYVNTNPPKKSSGRILKNFAAYCLDSIHELSHLPDDPDLTTSVINQPLLRDVVAHMKD</sequence>
<dbReference type="PROSITE" id="PS00108">
    <property type="entry name" value="PROTEIN_KINASE_ST"/>
    <property type="match status" value="1"/>
</dbReference>
<dbReference type="AlphaFoldDB" id="A0AA36D8E3"/>
<organism evidence="6 7">
    <name type="scientific">Mesorhabditis spiculigera</name>
    <dbReference type="NCBI Taxonomy" id="96644"/>
    <lineage>
        <taxon>Eukaryota</taxon>
        <taxon>Metazoa</taxon>
        <taxon>Ecdysozoa</taxon>
        <taxon>Nematoda</taxon>
        <taxon>Chromadorea</taxon>
        <taxon>Rhabditida</taxon>
        <taxon>Rhabditina</taxon>
        <taxon>Rhabditomorpha</taxon>
        <taxon>Rhabditoidea</taxon>
        <taxon>Rhabditidae</taxon>
        <taxon>Mesorhabditinae</taxon>
        <taxon>Mesorhabditis</taxon>
    </lineage>
</organism>
<dbReference type="SMART" id="SM00220">
    <property type="entry name" value="S_TKc"/>
    <property type="match status" value="1"/>
</dbReference>
<dbReference type="EMBL" id="CATQJA010002663">
    <property type="protein sequence ID" value="CAJ0581609.1"/>
    <property type="molecule type" value="Genomic_DNA"/>
</dbReference>
<evidence type="ECO:0000259" key="5">
    <source>
        <dbReference type="PROSITE" id="PS50011"/>
    </source>
</evidence>
<comment type="caution">
    <text evidence="6">The sequence shown here is derived from an EMBL/GenBank/DDBJ whole genome shotgun (WGS) entry which is preliminary data.</text>
</comment>
<reference evidence="6" key="1">
    <citation type="submission" date="2023-06" db="EMBL/GenBank/DDBJ databases">
        <authorList>
            <person name="Delattre M."/>
        </authorList>
    </citation>
    <scope>NUCLEOTIDE SEQUENCE</scope>
    <source>
        <strain evidence="6">AF72</strain>
    </source>
</reference>
<evidence type="ECO:0000256" key="3">
    <source>
        <dbReference type="ARBA" id="ARBA00022777"/>
    </source>
</evidence>
<evidence type="ECO:0000313" key="7">
    <source>
        <dbReference type="Proteomes" id="UP001177023"/>
    </source>
</evidence>
<dbReference type="InterPro" id="IPR008271">
    <property type="entry name" value="Ser/Thr_kinase_AS"/>
</dbReference>
<protein>
    <recommendedName>
        <fullName evidence="5">Protein kinase domain-containing protein</fullName>
    </recommendedName>
</protein>
<dbReference type="Gene3D" id="1.10.510.10">
    <property type="entry name" value="Transferase(Phosphotransferase) domain 1"/>
    <property type="match status" value="1"/>
</dbReference>
<gene>
    <name evidence="6" type="ORF">MSPICULIGERA_LOCUS19766</name>
</gene>
<dbReference type="GO" id="GO:0004674">
    <property type="term" value="F:protein serine/threonine kinase activity"/>
    <property type="evidence" value="ECO:0007669"/>
    <property type="project" value="TreeGrafter"/>
</dbReference>